<dbReference type="Proteomes" id="UP000595663">
    <property type="component" value="Chromosome"/>
</dbReference>
<dbReference type="GO" id="GO:0051213">
    <property type="term" value="F:dioxygenase activity"/>
    <property type="evidence" value="ECO:0007669"/>
    <property type="project" value="InterPro"/>
</dbReference>
<dbReference type="Pfam" id="PF10014">
    <property type="entry name" value="2OG-Fe_Oxy_2"/>
    <property type="match status" value="1"/>
</dbReference>
<dbReference type="RefSeq" id="WP_019620030.1">
    <property type="nucleotide sequence ID" value="NZ_AP014545.1"/>
</dbReference>
<proteinExistence type="predicted"/>
<dbReference type="AlphaFoldDB" id="A0A7R6P737"/>
<keyword evidence="2" id="KW-1185">Reference proteome</keyword>
<dbReference type="InterPro" id="IPR018724">
    <property type="entry name" value="2OG-Fe_dioxygenase"/>
</dbReference>
<protein>
    <recommendedName>
        <fullName evidence="3">2OG-Fe dioxygenase family protein</fullName>
    </recommendedName>
</protein>
<name>A0A7R6P737_9GAMM</name>
<evidence type="ECO:0000313" key="2">
    <source>
        <dbReference type="Proteomes" id="UP000595663"/>
    </source>
</evidence>
<dbReference type="EMBL" id="AP014545">
    <property type="protein sequence ID" value="BBB27159.1"/>
    <property type="molecule type" value="Genomic_DNA"/>
</dbReference>
<evidence type="ECO:0008006" key="3">
    <source>
        <dbReference type="Google" id="ProtNLM"/>
    </source>
</evidence>
<sequence length="271" mass="31361">MGTFIANNVPQNHPPQPLTAQQIIHQRQRRYWDTRVYEEIRLGNWSRTDVDTQIDLQGWLPYLDQLPRDPYVETRWKRMSWFYLDQSGEPRVLAGCPMAQAGAFNDAETMADKIRHYAPLEEPFIQRDDVTAFIKGWADLWDIQPGEPILMQINGVRGDKLTDPLQGQGIHKDGSKFLSVLVINRENVRGATSSLSFDKQGQHEIISADLAPGEILHIRDDQIYHSVGSLQPQDESQPFERFIIIINCRFNDQFQNRVLREHFPGAVLNEW</sequence>
<organism evidence="1 2">
    <name type="scientific">Amphritea japonica ATCC BAA-1530</name>
    <dbReference type="NCBI Taxonomy" id="1278309"/>
    <lineage>
        <taxon>Bacteria</taxon>
        <taxon>Pseudomonadati</taxon>
        <taxon>Pseudomonadota</taxon>
        <taxon>Gammaproteobacteria</taxon>
        <taxon>Oceanospirillales</taxon>
        <taxon>Oceanospirillaceae</taxon>
        <taxon>Amphritea</taxon>
    </lineage>
</organism>
<reference evidence="1 2" key="1">
    <citation type="journal article" date="2008" name="Int. J. Syst. Evol. Microbiol.">
        <title>Amphritea japonica sp. nov. and Amphritea balenae sp. nov., isolated from the sediment adjacent to sperm whale carcasses off Kagoshima, Japan.</title>
        <authorList>
            <person name="Miyazaki M."/>
            <person name="Nogi Y."/>
            <person name="Fujiwara Y."/>
            <person name="Kawato M."/>
            <person name="Nagahama T."/>
            <person name="Kubokawa K."/>
            <person name="Horikoshi K."/>
        </authorList>
    </citation>
    <scope>NUCLEOTIDE SEQUENCE [LARGE SCALE GENOMIC DNA]</scope>
    <source>
        <strain evidence="1 2">ATCC BAA-1530</strain>
    </source>
</reference>
<evidence type="ECO:0000313" key="1">
    <source>
        <dbReference type="EMBL" id="BBB27159.1"/>
    </source>
</evidence>
<dbReference type="OrthoDB" id="6681382at2"/>
<dbReference type="KEGG" id="ajp:AMJAP_2571"/>
<dbReference type="Gene3D" id="2.60.120.620">
    <property type="entry name" value="q2cbj1_9rhob like domain"/>
    <property type="match status" value="1"/>
</dbReference>
<gene>
    <name evidence="1" type="ORF">AMJAP_2571</name>
</gene>
<accession>A0A7R6P737</accession>